<reference evidence="1 2" key="1">
    <citation type="submission" date="2017-12" db="EMBL/GenBank/DDBJ databases">
        <title>Genomic Encyclopedia of Type Strains, Phase III (KMG-III): the genomes of soil and plant-associated and newly described type strains.</title>
        <authorList>
            <person name="Whitman W."/>
        </authorList>
    </citation>
    <scope>NUCLEOTIDE SEQUENCE [LARGE SCALE GENOMIC DNA]</scope>
    <source>
        <strain evidence="1 2">IP-10</strain>
    </source>
</reference>
<comment type="caution">
    <text evidence="1">The sequence shown here is derived from an EMBL/GenBank/DDBJ whole genome shotgun (WGS) entry which is preliminary data.</text>
</comment>
<evidence type="ECO:0000313" key="2">
    <source>
        <dbReference type="Proteomes" id="UP000233767"/>
    </source>
</evidence>
<sequence length="41" mass="4809">MSKSDMRYFYGKNLSPCILHFDNPLLTLFLSNYVLYAVAFD</sequence>
<gene>
    <name evidence="1" type="ORF">B0G92_0330</name>
</gene>
<keyword evidence="2" id="KW-1185">Reference proteome</keyword>
<accession>A0ABX4RVY6</accession>
<protein>
    <submittedName>
        <fullName evidence="1">Uncharacterized protein</fullName>
    </submittedName>
</protein>
<organism evidence="1 2">
    <name type="scientific">Flavobacterium lindanitolerans</name>
    <dbReference type="NCBI Taxonomy" id="428988"/>
    <lineage>
        <taxon>Bacteria</taxon>
        <taxon>Pseudomonadati</taxon>
        <taxon>Bacteroidota</taxon>
        <taxon>Flavobacteriia</taxon>
        <taxon>Flavobacteriales</taxon>
        <taxon>Flavobacteriaceae</taxon>
        <taxon>Flavobacterium</taxon>
    </lineage>
</organism>
<name>A0ABX4RVY6_9FLAO</name>
<proteinExistence type="predicted"/>
<dbReference type="Proteomes" id="UP000233767">
    <property type="component" value="Unassembled WGS sequence"/>
</dbReference>
<dbReference type="EMBL" id="PJND01000007">
    <property type="protein sequence ID" value="PKW28705.1"/>
    <property type="molecule type" value="Genomic_DNA"/>
</dbReference>
<evidence type="ECO:0000313" key="1">
    <source>
        <dbReference type="EMBL" id="PKW28705.1"/>
    </source>
</evidence>